<dbReference type="OrthoDB" id="9796554at2"/>
<gene>
    <name evidence="7" type="ordered locus">Afer_0338</name>
</gene>
<sequence length="180" mass="19036">MRRRRPVVAFGIGALALVGGFTWLAARAAPASEIQAPSPLLYKPAPRLAGPSLWGSGSVSLAAMRGRYVLVNYFASWCSTCATEERQLVDLARGSGVRVLGVDFDDTNGSARSFLAHFDAHFPVIVDASGQRALRWGVSAPPESFLVSPSGEVIARIVGPLKAIEVEALVRLAEAKGYGA</sequence>
<evidence type="ECO:0000256" key="5">
    <source>
        <dbReference type="ARBA" id="ARBA00023284"/>
    </source>
</evidence>
<evidence type="ECO:0000256" key="1">
    <source>
        <dbReference type="ARBA" id="ARBA00004196"/>
    </source>
</evidence>
<dbReference type="GO" id="GO:0016491">
    <property type="term" value="F:oxidoreductase activity"/>
    <property type="evidence" value="ECO:0007669"/>
    <property type="project" value="InterPro"/>
</dbReference>
<comment type="subcellular location">
    <subcellularLocation>
        <location evidence="1">Cell envelope</location>
    </subcellularLocation>
</comment>
<dbReference type="RefSeq" id="WP_015797807.1">
    <property type="nucleotide sequence ID" value="NC_013124.1"/>
</dbReference>
<keyword evidence="3" id="KW-0735">Signal-anchor</keyword>
<dbReference type="HOGENOM" id="CLU_042529_19_0_11"/>
<evidence type="ECO:0000256" key="3">
    <source>
        <dbReference type="ARBA" id="ARBA00022968"/>
    </source>
</evidence>
<evidence type="ECO:0000313" key="7">
    <source>
        <dbReference type="EMBL" id="ACU53306.1"/>
    </source>
</evidence>
<evidence type="ECO:0000256" key="2">
    <source>
        <dbReference type="ARBA" id="ARBA00022748"/>
    </source>
</evidence>
<dbReference type="EMBL" id="CP001631">
    <property type="protein sequence ID" value="ACU53306.1"/>
    <property type="molecule type" value="Genomic_DNA"/>
</dbReference>
<keyword evidence="3" id="KW-0812">Transmembrane</keyword>
<dbReference type="SUPFAM" id="SSF52833">
    <property type="entry name" value="Thioredoxin-like"/>
    <property type="match status" value="1"/>
</dbReference>
<keyword evidence="8" id="KW-1185">Reference proteome</keyword>
<evidence type="ECO:0000259" key="6">
    <source>
        <dbReference type="PROSITE" id="PS51352"/>
    </source>
</evidence>
<reference evidence="7 8" key="1">
    <citation type="journal article" date="2009" name="Stand. Genomic Sci.">
        <title>Complete genome sequence of Acidimicrobium ferrooxidans type strain (ICP).</title>
        <authorList>
            <person name="Clum A."/>
            <person name="Nolan M."/>
            <person name="Lang E."/>
            <person name="Glavina Del Rio T."/>
            <person name="Tice H."/>
            <person name="Copeland A."/>
            <person name="Cheng J.F."/>
            <person name="Lucas S."/>
            <person name="Chen F."/>
            <person name="Bruce D."/>
            <person name="Goodwin L."/>
            <person name="Pitluck S."/>
            <person name="Ivanova N."/>
            <person name="Mavrommatis K."/>
            <person name="Mikhailova N."/>
            <person name="Pati A."/>
            <person name="Chen A."/>
            <person name="Palaniappan K."/>
            <person name="Goker M."/>
            <person name="Spring S."/>
            <person name="Land M."/>
            <person name="Hauser L."/>
            <person name="Chang Y.J."/>
            <person name="Jeffries C.C."/>
            <person name="Chain P."/>
            <person name="Bristow J."/>
            <person name="Eisen J.A."/>
            <person name="Markowitz V."/>
            <person name="Hugenholtz P."/>
            <person name="Kyrpides N.C."/>
            <person name="Klenk H.P."/>
            <person name="Lapidus A."/>
        </authorList>
    </citation>
    <scope>NUCLEOTIDE SEQUENCE [LARGE SCALE GENOMIC DNA]</scope>
    <source>
        <strain evidence="8">DSM 10331 / JCM 15462 / NBRC 103882 / ICP</strain>
    </source>
</reference>
<dbReference type="PANTHER" id="PTHR42852:SF6">
    <property type="entry name" value="THIOL:DISULFIDE INTERCHANGE PROTEIN DSBE"/>
    <property type="match status" value="1"/>
</dbReference>
<dbReference type="Pfam" id="PF00578">
    <property type="entry name" value="AhpC-TSA"/>
    <property type="match status" value="1"/>
</dbReference>
<keyword evidence="5" id="KW-0676">Redox-active center</keyword>
<keyword evidence="2" id="KW-0201">Cytochrome c-type biogenesis</keyword>
<dbReference type="InterPro" id="IPR000866">
    <property type="entry name" value="AhpC/TSA"/>
</dbReference>
<dbReference type="GO" id="GO:0017004">
    <property type="term" value="P:cytochrome complex assembly"/>
    <property type="evidence" value="ECO:0007669"/>
    <property type="project" value="UniProtKB-KW"/>
</dbReference>
<feature type="domain" description="Thioredoxin" evidence="6">
    <location>
        <begin position="39"/>
        <end position="175"/>
    </location>
</feature>
<dbReference type="KEGG" id="afo:Afer_0338"/>
<keyword evidence="4" id="KW-1015">Disulfide bond</keyword>
<accession>C7M2R2</accession>
<dbReference type="InterPro" id="IPR050553">
    <property type="entry name" value="Thioredoxin_ResA/DsbE_sf"/>
</dbReference>
<dbReference type="GO" id="GO:0016209">
    <property type="term" value="F:antioxidant activity"/>
    <property type="evidence" value="ECO:0007669"/>
    <property type="project" value="InterPro"/>
</dbReference>
<dbReference type="InterPro" id="IPR036249">
    <property type="entry name" value="Thioredoxin-like_sf"/>
</dbReference>
<protein>
    <submittedName>
        <fullName evidence="7">Alkyl hydroperoxide reductase/ Thiol specific antioxidant/ Mal allergen</fullName>
    </submittedName>
</protein>
<dbReference type="Gene3D" id="3.40.30.10">
    <property type="entry name" value="Glutaredoxin"/>
    <property type="match status" value="1"/>
</dbReference>
<organism evidence="7 8">
    <name type="scientific">Acidimicrobium ferrooxidans (strain DSM 10331 / JCM 15462 / NBRC 103882 / ICP)</name>
    <dbReference type="NCBI Taxonomy" id="525909"/>
    <lineage>
        <taxon>Bacteria</taxon>
        <taxon>Bacillati</taxon>
        <taxon>Actinomycetota</taxon>
        <taxon>Acidimicrobiia</taxon>
        <taxon>Acidimicrobiales</taxon>
        <taxon>Acidimicrobiaceae</taxon>
        <taxon>Acidimicrobium</taxon>
    </lineage>
</organism>
<evidence type="ECO:0000313" key="8">
    <source>
        <dbReference type="Proteomes" id="UP000000771"/>
    </source>
</evidence>
<name>C7M2R2_ACIFD</name>
<evidence type="ECO:0000256" key="4">
    <source>
        <dbReference type="ARBA" id="ARBA00023157"/>
    </source>
</evidence>
<dbReference type="Proteomes" id="UP000000771">
    <property type="component" value="Chromosome"/>
</dbReference>
<dbReference type="AlphaFoldDB" id="C7M2R2"/>
<dbReference type="InterPro" id="IPR013766">
    <property type="entry name" value="Thioredoxin_domain"/>
</dbReference>
<dbReference type="GO" id="GO:0030313">
    <property type="term" value="C:cell envelope"/>
    <property type="evidence" value="ECO:0007669"/>
    <property type="project" value="UniProtKB-SubCell"/>
</dbReference>
<dbReference type="PANTHER" id="PTHR42852">
    <property type="entry name" value="THIOL:DISULFIDE INTERCHANGE PROTEIN DSBE"/>
    <property type="match status" value="1"/>
</dbReference>
<dbReference type="STRING" id="525909.Afer_0338"/>
<dbReference type="PROSITE" id="PS51352">
    <property type="entry name" value="THIOREDOXIN_2"/>
    <property type="match status" value="1"/>
</dbReference>
<dbReference type="eggNOG" id="COG1225">
    <property type="taxonomic scope" value="Bacteria"/>
</dbReference>
<proteinExistence type="predicted"/>